<evidence type="ECO:0000313" key="4">
    <source>
        <dbReference type="Proteomes" id="UP000799640"/>
    </source>
</evidence>
<feature type="compositionally biased region" description="Polar residues" evidence="1">
    <location>
        <begin position="196"/>
        <end position="209"/>
    </location>
</feature>
<name>A0A6G1HV86_9PEZI</name>
<evidence type="ECO:0000259" key="2">
    <source>
        <dbReference type="Pfam" id="PF08729"/>
    </source>
</evidence>
<feature type="domain" description="Hpc2-related" evidence="2">
    <location>
        <begin position="495"/>
        <end position="535"/>
    </location>
</feature>
<gene>
    <name evidence="3" type="ORF">EJ06DRAFT_36597</name>
</gene>
<feature type="compositionally biased region" description="Low complexity" evidence="1">
    <location>
        <begin position="18"/>
        <end position="28"/>
    </location>
</feature>
<feature type="compositionally biased region" description="Low complexity" evidence="1">
    <location>
        <begin position="560"/>
        <end position="571"/>
    </location>
</feature>
<dbReference type="Proteomes" id="UP000799640">
    <property type="component" value="Unassembled WGS sequence"/>
</dbReference>
<dbReference type="OrthoDB" id="5576775at2759"/>
<protein>
    <submittedName>
        <fullName evidence="3">HPC2-domain-containing protein</fullName>
    </submittedName>
</protein>
<feature type="compositionally biased region" description="Basic and acidic residues" evidence="1">
    <location>
        <begin position="176"/>
        <end position="185"/>
    </location>
</feature>
<feature type="region of interest" description="Disordered" evidence="1">
    <location>
        <begin position="1"/>
        <end position="395"/>
    </location>
</feature>
<feature type="compositionally biased region" description="Low complexity" evidence="1">
    <location>
        <begin position="71"/>
        <end position="112"/>
    </location>
</feature>
<feature type="compositionally biased region" description="Basic and acidic residues" evidence="1">
    <location>
        <begin position="538"/>
        <end position="551"/>
    </location>
</feature>
<feature type="region of interest" description="Disordered" evidence="1">
    <location>
        <begin position="475"/>
        <end position="499"/>
    </location>
</feature>
<feature type="compositionally biased region" description="Polar residues" evidence="1">
    <location>
        <begin position="160"/>
        <end position="175"/>
    </location>
</feature>
<feature type="compositionally biased region" description="Low complexity" evidence="1">
    <location>
        <begin position="262"/>
        <end position="280"/>
    </location>
</feature>
<feature type="compositionally biased region" description="Polar residues" evidence="1">
    <location>
        <begin position="227"/>
        <end position="250"/>
    </location>
</feature>
<keyword evidence="4" id="KW-1185">Reference proteome</keyword>
<reference evidence="3" key="1">
    <citation type="journal article" date="2020" name="Stud. Mycol.">
        <title>101 Dothideomycetes genomes: a test case for predicting lifestyles and emergence of pathogens.</title>
        <authorList>
            <person name="Haridas S."/>
            <person name="Albert R."/>
            <person name="Binder M."/>
            <person name="Bloem J."/>
            <person name="Labutti K."/>
            <person name="Salamov A."/>
            <person name="Andreopoulos B."/>
            <person name="Baker S."/>
            <person name="Barry K."/>
            <person name="Bills G."/>
            <person name="Bluhm B."/>
            <person name="Cannon C."/>
            <person name="Castanera R."/>
            <person name="Culley D."/>
            <person name="Daum C."/>
            <person name="Ezra D."/>
            <person name="Gonzalez J."/>
            <person name="Henrissat B."/>
            <person name="Kuo A."/>
            <person name="Liang C."/>
            <person name="Lipzen A."/>
            <person name="Lutzoni F."/>
            <person name="Magnuson J."/>
            <person name="Mondo S."/>
            <person name="Nolan M."/>
            <person name="Ohm R."/>
            <person name="Pangilinan J."/>
            <person name="Park H.-J."/>
            <person name="Ramirez L."/>
            <person name="Alfaro M."/>
            <person name="Sun H."/>
            <person name="Tritt A."/>
            <person name="Yoshinaga Y."/>
            <person name="Zwiers L.-H."/>
            <person name="Turgeon B."/>
            <person name="Goodwin S."/>
            <person name="Spatafora J."/>
            <person name="Crous P."/>
            <person name="Grigoriev I."/>
        </authorList>
    </citation>
    <scope>NUCLEOTIDE SEQUENCE</scope>
    <source>
        <strain evidence="3">CBS 262.69</strain>
    </source>
</reference>
<proteinExistence type="predicted"/>
<sequence length="624" mass="64863">MSPAAALAGNGRPPSSSPHPTSVSELSSPGRSDANPSHLHRDRASFGVASSSAIGGGHSLVTQHIHPDFPSSTAAAAKNSARSATSVPATAAGVGSAAAAAAAEAATGGSAAPDKKVRRKAQPVVNPDGSVRERKKPGPKPKPKDPNASAPTRRKRGADAQQSDESNLNPQQSKLDMTRQQKITDHLVGAMPPQPNASSPRNASSTTGGPRSADAFANPNLSHVAPYNSTTNTPHHPQSHTQARPASSGQLFDPIRGATVEAHTPSRSAAHPSASPTASHQTVRLAPPPGAPSSPSGMQQPQQQHQRPYTYASSSANAAPNSNVTSAPLSSAMDVDKEPAKSVAMRKTNSGASSSAAPTPPAASKPARAKEAQPLPSGSGLLSGTPFGGLTSVPNNTEKINGTNIWLTFPLAGQTNVTINFAREVERKYGFDALHPRLAAQKQRRMQIASAGAKLDRSADAASGDDMSLDVSEAESNAEMGGIDDEASAGPQIKRRKRKAEDYDREDDFIDDTEMAWEEQALMAKDGFFVYSGPLVTEGEKPPVERADGTVKRGRGRGRGTATRGDAAARGAGRGRGARGGTTVRKPRVTKADRALMEQEKLEREKQAALLAHNRPVQFNGPAA</sequence>
<accession>A0A6G1HV86</accession>
<evidence type="ECO:0000313" key="3">
    <source>
        <dbReference type="EMBL" id="KAF2399844.1"/>
    </source>
</evidence>
<organism evidence="3 4">
    <name type="scientific">Trichodelitschia bisporula</name>
    <dbReference type="NCBI Taxonomy" id="703511"/>
    <lineage>
        <taxon>Eukaryota</taxon>
        <taxon>Fungi</taxon>
        <taxon>Dikarya</taxon>
        <taxon>Ascomycota</taxon>
        <taxon>Pezizomycotina</taxon>
        <taxon>Dothideomycetes</taxon>
        <taxon>Dothideomycetes incertae sedis</taxon>
        <taxon>Phaeotrichales</taxon>
        <taxon>Phaeotrichaceae</taxon>
        <taxon>Trichodelitschia</taxon>
    </lineage>
</organism>
<feature type="compositionally biased region" description="Low complexity" evidence="1">
    <location>
        <begin position="293"/>
        <end position="328"/>
    </location>
</feature>
<dbReference type="InterPro" id="IPR014840">
    <property type="entry name" value="HRD"/>
</dbReference>
<dbReference type="AlphaFoldDB" id="A0A6G1HV86"/>
<evidence type="ECO:0000256" key="1">
    <source>
        <dbReference type="SAM" id="MobiDB-lite"/>
    </source>
</evidence>
<dbReference type="Pfam" id="PF08729">
    <property type="entry name" value="HUN"/>
    <property type="match status" value="1"/>
</dbReference>
<feature type="region of interest" description="Disordered" evidence="1">
    <location>
        <begin position="538"/>
        <end position="592"/>
    </location>
</feature>
<dbReference type="EMBL" id="ML996696">
    <property type="protein sequence ID" value="KAF2399844.1"/>
    <property type="molecule type" value="Genomic_DNA"/>
</dbReference>